<accession>A0A9D2T7I2</accession>
<dbReference type="GO" id="GO:0005886">
    <property type="term" value="C:plasma membrane"/>
    <property type="evidence" value="ECO:0007669"/>
    <property type="project" value="UniProtKB-SubCell"/>
</dbReference>
<dbReference type="PANTHER" id="PTHR33931">
    <property type="entry name" value="HOLIN-LIKE PROTEIN CIDA-RELATED"/>
    <property type="match status" value="1"/>
</dbReference>
<gene>
    <name evidence="7" type="ORF">H9754_04795</name>
</gene>
<protein>
    <submittedName>
        <fullName evidence="7">CidA/LrgA family protein</fullName>
    </submittedName>
</protein>
<sequence>MKYLKQWLLILCFTAAGEVLKSIFPFRIPAGIYGLMLLFMCLETGILKKKQIQETAYFLIRVMPVMFIPAAAGITEAGKELGNIWLPALIAVTAVTMAVTAVSALAAQKACRKRRAE</sequence>
<dbReference type="PANTHER" id="PTHR33931:SF2">
    <property type="entry name" value="HOLIN-LIKE PROTEIN CIDA"/>
    <property type="match status" value="1"/>
</dbReference>
<evidence type="ECO:0000256" key="3">
    <source>
        <dbReference type="ARBA" id="ARBA00022692"/>
    </source>
</evidence>
<dbReference type="Proteomes" id="UP000823904">
    <property type="component" value="Unassembled WGS sequence"/>
</dbReference>
<comment type="subcellular location">
    <subcellularLocation>
        <location evidence="1">Cell membrane</location>
        <topology evidence="1">Multi-pass membrane protein</topology>
    </subcellularLocation>
</comment>
<evidence type="ECO:0000256" key="2">
    <source>
        <dbReference type="ARBA" id="ARBA00022475"/>
    </source>
</evidence>
<feature type="transmembrane region" description="Helical" evidence="6">
    <location>
        <begin position="84"/>
        <end position="107"/>
    </location>
</feature>
<comment type="caution">
    <text evidence="7">The sequence shown here is derived from an EMBL/GenBank/DDBJ whole genome shotgun (WGS) entry which is preliminary data.</text>
</comment>
<proteinExistence type="predicted"/>
<dbReference type="EMBL" id="DWWD01000021">
    <property type="protein sequence ID" value="HJC49888.1"/>
    <property type="molecule type" value="Genomic_DNA"/>
</dbReference>
<feature type="transmembrane region" description="Helical" evidence="6">
    <location>
        <begin position="27"/>
        <end position="46"/>
    </location>
</feature>
<reference evidence="7" key="2">
    <citation type="submission" date="2021-04" db="EMBL/GenBank/DDBJ databases">
        <authorList>
            <person name="Gilroy R."/>
        </authorList>
    </citation>
    <scope>NUCLEOTIDE SEQUENCE</scope>
    <source>
        <strain evidence="7">ChiSjej3B21-8574</strain>
    </source>
</reference>
<name>A0A9D2T7I2_9FIRM</name>
<evidence type="ECO:0000256" key="6">
    <source>
        <dbReference type="SAM" id="Phobius"/>
    </source>
</evidence>
<keyword evidence="4 6" id="KW-1133">Transmembrane helix</keyword>
<dbReference type="Pfam" id="PF03788">
    <property type="entry name" value="LrgA"/>
    <property type="match status" value="1"/>
</dbReference>
<evidence type="ECO:0000313" key="7">
    <source>
        <dbReference type="EMBL" id="HJC49888.1"/>
    </source>
</evidence>
<dbReference type="InterPro" id="IPR005538">
    <property type="entry name" value="LrgA/CidA"/>
</dbReference>
<evidence type="ECO:0000256" key="5">
    <source>
        <dbReference type="ARBA" id="ARBA00023136"/>
    </source>
</evidence>
<reference evidence="7" key="1">
    <citation type="journal article" date="2021" name="PeerJ">
        <title>Extensive microbial diversity within the chicken gut microbiome revealed by metagenomics and culture.</title>
        <authorList>
            <person name="Gilroy R."/>
            <person name="Ravi A."/>
            <person name="Getino M."/>
            <person name="Pursley I."/>
            <person name="Horton D.L."/>
            <person name="Alikhan N.F."/>
            <person name="Baker D."/>
            <person name="Gharbi K."/>
            <person name="Hall N."/>
            <person name="Watson M."/>
            <person name="Adriaenssens E.M."/>
            <person name="Foster-Nyarko E."/>
            <person name="Jarju S."/>
            <person name="Secka A."/>
            <person name="Antonio M."/>
            <person name="Oren A."/>
            <person name="Chaudhuri R.R."/>
            <person name="La Ragione R."/>
            <person name="Hildebrand F."/>
            <person name="Pallen M.J."/>
        </authorList>
    </citation>
    <scope>NUCLEOTIDE SEQUENCE</scope>
    <source>
        <strain evidence="7">ChiSjej3B21-8574</strain>
    </source>
</reference>
<dbReference type="AlphaFoldDB" id="A0A9D2T7I2"/>
<keyword evidence="5 6" id="KW-0472">Membrane</keyword>
<organism evidence="7 8">
    <name type="scientific">Candidatus Anaerostipes avistercoris</name>
    <dbReference type="NCBI Taxonomy" id="2838462"/>
    <lineage>
        <taxon>Bacteria</taxon>
        <taxon>Bacillati</taxon>
        <taxon>Bacillota</taxon>
        <taxon>Clostridia</taxon>
        <taxon>Lachnospirales</taxon>
        <taxon>Lachnospiraceae</taxon>
        <taxon>Anaerostipes</taxon>
    </lineage>
</organism>
<keyword evidence="2" id="KW-1003">Cell membrane</keyword>
<evidence type="ECO:0000256" key="4">
    <source>
        <dbReference type="ARBA" id="ARBA00022989"/>
    </source>
</evidence>
<feature type="transmembrane region" description="Helical" evidence="6">
    <location>
        <begin position="58"/>
        <end position="78"/>
    </location>
</feature>
<evidence type="ECO:0000256" key="1">
    <source>
        <dbReference type="ARBA" id="ARBA00004651"/>
    </source>
</evidence>
<keyword evidence="3 6" id="KW-0812">Transmembrane</keyword>
<evidence type="ECO:0000313" key="8">
    <source>
        <dbReference type="Proteomes" id="UP000823904"/>
    </source>
</evidence>